<dbReference type="Pfam" id="PF00392">
    <property type="entry name" value="GntR"/>
    <property type="match status" value="1"/>
</dbReference>
<evidence type="ECO:0000256" key="3">
    <source>
        <dbReference type="ARBA" id="ARBA00023015"/>
    </source>
</evidence>
<evidence type="ECO:0000313" key="7">
    <source>
        <dbReference type="EMBL" id="PCI27854.1"/>
    </source>
</evidence>
<dbReference type="InterPro" id="IPR036388">
    <property type="entry name" value="WH-like_DNA-bd_sf"/>
</dbReference>
<evidence type="ECO:0000256" key="1">
    <source>
        <dbReference type="ARBA" id="ARBA00005384"/>
    </source>
</evidence>
<dbReference type="SUPFAM" id="SSF53383">
    <property type="entry name" value="PLP-dependent transferases"/>
    <property type="match status" value="1"/>
</dbReference>
<dbReference type="CDD" id="cd00609">
    <property type="entry name" value="AAT_like"/>
    <property type="match status" value="1"/>
</dbReference>
<dbReference type="GO" id="GO:0003677">
    <property type="term" value="F:DNA binding"/>
    <property type="evidence" value="ECO:0007669"/>
    <property type="project" value="UniProtKB-KW"/>
</dbReference>
<dbReference type="GO" id="GO:0030170">
    <property type="term" value="F:pyridoxal phosphate binding"/>
    <property type="evidence" value="ECO:0007669"/>
    <property type="project" value="InterPro"/>
</dbReference>
<gene>
    <name evidence="7" type="ORF">COB67_07635</name>
</gene>
<organism evidence="7 8">
    <name type="scientific">SAR324 cluster bacterium</name>
    <dbReference type="NCBI Taxonomy" id="2024889"/>
    <lineage>
        <taxon>Bacteria</taxon>
        <taxon>Deltaproteobacteria</taxon>
        <taxon>SAR324 cluster</taxon>
    </lineage>
</organism>
<dbReference type="CDD" id="cd07377">
    <property type="entry name" value="WHTH_GntR"/>
    <property type="match status" value="1"/>
</dbReference>
<evidence type="ECO:0000259" key="6">
    <source>
        <dbReference type="PROSITE" id="PS50949"/>
    </source>
</evidence>
<keyword evidence="4" id="KW-0238">DNA-binding</keyword>
<evidence type="ECO:0000256" key="5">
    <source>
        <dbReference type="ARBA" id="ARBA00023163"/>
    </source>
</evidence>
<dbReference type="EMBL" id="NVSR01000047">
    <property type="protein sequence ID" value="PCI27854.1"/>
    <property type="molecule type" value="Genomic_DNA"/>
</dbReference>
<dbReference type="InterPro" id="IPR015421">
    <property type="entry name" value="PyrdxlP-dep_Trfase_major"/>
</dbReference>
<dbReference type="PROSITE" id="PS50949">
    <property type="entry name" value="HTH_GNTR"/>
    <property type="match status" value="1"/>
</dbReference>
<protein>
    <recommendedName>
        <fullName evidence="6">HTH gntR-type domain-containing protein</fullName>
    </recommendedName>
</protein>
<comment type="caution">
    <text evidence="7">The sequence shown here is derived from an EMBL/GenBank/DDBJ whole genome shotgun (WGS) entry which is preliminary data.</text>
</comment>
<name>A0A2A4T377_9DELT</name>
<dbReference type="Proteomes" id="UP000218113">
    <property type="component" value="Unassembled WGS sequence"/>
</dbReference>
<dbReference type="GO" id="GO:0003700">
    <property type="term" value="F:DNA-binding transcription factor activity"/>
    <property type="evidence" value="ECO:0007669"/>
    <property type="project" value="InterPro"/>
</dbReference>
<proteinExistence type="inferred from homology"/>
<dbReference type="PANTHER" id="PTHR46577:SF2">
    <property type="entry name" value="TRANSCRIPTIONAL REGULATORY PROTEIN"/>
    <property type="match status" value="1"/>
</dbReference>
<evidence type="ECO:0000313" key="8">
    <source>
        <dbReference type="Proteomes" id="UP000218113"/>
    </source>
</evidence>
<dbReference type="Pfam" id="PF00155">
    <property type="entry name" value="Aminotran_1_2"/>
    <property type="match status" value="1"/>
</dbReference>
<sequence>MKAPYLRVHIDTKHPGRPATALEITASLQKQIESNVLAQGCRLPPVRVLAHQLGISKNTVQAAYDELVSRDLLVNEKRKGFFIKEKESYQHQSLSFQAAETKFHAASKLPPLQRSSDYLDLGSIFIDPDLMPENKITECFRSVLRNPGLQYFYDLQGYGPLREMIAQRLEQRGIPAKAEHLIITSGSQQALDLVCRALRGNKIATENPTYRVGKSLFESYGFQTTPLPLNPFQGIDLNLWHEGIRAATPDLLYFVSSFNNPTGYSYTTQELQGILSLSQQYGFGILEDDWGSEMLSFSEYSPPLRSLGGENVLYMNSFTKKLLPSLRVGYLLANEQSVTALLKAKYISSLAHPLIVEAALFEFLDRGYYDSHLKNLHQNLDQRYQSCLQMLRQFMPEEVQWTAPGGGTILWLELPQRVNIEDLARRMAQKGVRFRADRSAFFGTPHLHGLTLGFAWLKEAQLSRGLELLSQEIKQLL</sequence>
<dbReference type="AlphaFoldDB" id="A0A2A4T377"/>
<reference evidence="8" key="1">
    <citation type="submission" date="2017-08" db="EMBL/GenBank/DDBJ databases">
        <title>A dynamic microbial community with high functional redundancy inhabits the cold, oxic subseafloor aquifer.</title>
        <authorList>
            <person name="Tully B.J."/>
            <person name="Wheat C.G."/>
            <person name="Glazer B.T."/>
            <person name="Huber J.A."/>
        </authorList>
    </citation>
    <scope>NUCLEOTIDE SEQUENCE [LARGE SCALE GENOMIC DNA]</scope>
</reference>
<dbReference type="InterPro" id="IPR004839">
    <property type="entry name" value="Aminotransferase_I/II_large"/>
</dbReference>
<dbReference type="Gene3D" id="1.10.10.10">
    <property type="entry name" value="Winged helix-like DNA-binding domain superfamily/Winged helix DNA-binding domain"/>
    <property type="match status" value="1"/>
</dbReference>
<dbReference type="SUPFAM" id="SSF46785">
    <property type="entry name" value="Winged helix' DNA-binding domain"/>
    <property type="match status" value="1"/>
</dbReference>
<dbReference type="InterPro" id="IPR015424">
    <property type="entry name" value="PyrdxlP-dep_Trfase"/>
</dbReference>
<evidence type="ECO:0000256" key="2">
    <source>
        <dbReference type="ARBA" id="ARBA00022898"/>
    </source>
</evidence>
<keyword evidence="5" id="KW-0804">Transcription</keyword>
<dbReference type="Gene3D" id="3.40.640.10">
    <property type="entry name" value="Type I PLP-dependent aspartate aminotransferase-like (Major domain)"/>
    <property type="match status" value="1"/>
</dbReference>
<dbReference type="SMART" id="SM00345">
    <property type="entry name" value="HTH_GNTR"/>
    <property type="match status" value="1"/>
</dbReference>
<dbReference type="InterPro" id="IPR036390">
    <property type="entry name" value="WH_DNA-bd_sf"/>
</dbReference>
<comment type="similarity">
    <text evidence="1">In the C-terminal section; belongs to the class-I pyridoxal-phosphate-dependent aminotransferase family.</text>
</comment>
<keyword evidence="2" id="KW-0663">Pyridoxal phosphate</keyword>
<dbReference type="InterPro" id="IPR051446">
    <property type="entry name" value="HTH_trans_reg/aminotransferase"/>
</dbReference>
<accession>A0A2A4T377</accession>
<dbReference type="InterPro" id="IPR000524">
    <property type="entry name" value="Tscrpt_reg_HTH_GntR"/>
</dbReference>
<keyword evidence="3" id="KW-0805">Transcription regulation</keyword>
<dbReference type="PANTHER" id="PTHR46577">
    <property type="entry name" value="HTH-TYPE TRANSCRIPTIONAL REGULATORY PROTEIN GABR"/>
    <property type="match status" value="1"/>
</dbReference>
<evidence type="ECO:0000256" key="4">
    <source>
        <dbReference type="ARBA" id="ARBA00023125"/>
    </source>
</evidence>
<feature type="domain" description="HTH gntR-type" evidence="6">
    <location>
        <begin position="18"/>
        <end position="86"/>
    </location>
</feature>